<comment type="caution">
    <text evidence="2">The sequence shown here is derived from an EMBL/GenBank/DDBJ whole genome shotgun (WGS) entry which is preliminary data.</text>
</comment>
<dbReference type="InterPro" id="IPR036844">
    <property type="entry name" value="Hint_dom_sf"/>
</dbReference>
<protein>
    <recommendedName>
        <fullName evidence="1">Hedgehog/Intein (Hint) domain-containing protein</fullName>
    </recommendedName>
</protein>
<gene>
    <name evidence="2" type="ORF">GCM10011358_26680</name>
</gene>
<evidence type="ECO:0000313" key="3">
    <source>
        <dbReference type="Proteomes" id="UP000617355"/>
    </source>
</evidence>
<dbReference type="EMBL" id="BMGI01000004">
    <property type="protein sequence ID" value="GGD41455.1"/>
    <property type="molecule type" value="Genomic_DNA"/>
</dbReference>
<reference evidence="3" key="1">
    <citation type="journal article" date="2019" name="Int. J. Syst. Evol. Microbiol.">
        <title>The Global Catalogue of Microorganisms (GCM) 10K type strain sequencing project: providing services to taxonomists for standard genome sequencing and annotation.</title>
        <authorList>
            <consortium name="The Broad Institute Genomics Platform"/>
            <consortium name="The Broad Institute Genome Sequencing Center for Infectious Disease"/>
            <person name="Wu L."/>
            <person name="Ma J."/>
        </authorList>
    </citation>
    <scope>NUCLEOTIDE SEQUENCE [LARGE SCALE GENOMIC DNA]</scope>
    <source>
        <strain evidence="3">CGMCC 1.12922</strain>
    </source>
</reference>
<organism evidence="2 3">
    <name type="scientific">Sinisalibacter lacisalsi</name>
    <dbReference type="NCBI Taxonomy" id="1526570"/>
    <lineage>
        <taxon>Bacteria</taxon>
        <taxon>Pseudomonadati</taxon>
        <taxon>Pseudomonadota</taxon>
        <taxon>Alphaproteobacteria</taxon>
        <taxon>Rhodobacterales</taxon>
        <taxon>Roseobacteraceae</taxon>
        <taxon>Sinisalibacter</taxon>
    </lineage>
</organism>
<feature type="domain" description="Hedgehog/Intein (Hint)" evidence="1">
    <location>
        <begin position="23"/>
        <end position="144"/>
    </location>
</feature>
<dbReference type="RefSeq" id="WP_188528552.1">
    <property type="nucleotide sequence ID" value="NZ_BMGI01000004.1"/>
</dbReference>
<sequence>MSQAFPGRARSIRVPLSSCRSGFGTGTGVLTTEGEMPVEFLEPGDRIVTWDRGAIRLARIVVRLVPRAQVLRVRPSVTDPAGAGRDFLISAQTRLLLRDWRAAALFGKHSALVEAGRLADGAHIARLGGADRLRLFQLHFDDAQHLVQIAGGRFQVASAKMPARTAA</sequence>
<evidence type="ECO:0000313" key="2">
    <source>
        <dbReference type="EMBL" id="GGD41455.1"/>
    </source>
</evidence>
<keyword evidence="3" id="KW-1185">Reference proteome</keyword>
<name>A0ABQ1QTZ9_9RHOB</name>
<evidence type="ECO:0000259" key="1">
    <source>
        <dbReference type="Pfam" id="PF13403"/>
    </source>
</evidence>
<proteinExistence type="predicted"/>
<dbReference type="Proteomes" id="UP000617355">
    <property type="component" value="Unassembled WGS sequence"/>
</dbReference>
<dbReference type="Pfam" id="PF13403">
    <property type="entry name" value="Hint_2"/>
    <property type="match status" value="1"/>
</dbReference>
<dbReference type="SUPFAM" id="SSF51294">
    <property type="entry name" value="Hedgehog/intein (Hint) domain"/>
    <property type="match status" value="1"/>
</dbReference>
<dbReference type="InterPro" id="IPR028992">
    <property type="entry name" value="Hedgehog/Intein_dom"/>
</dbReference>
<accession>A0ABQ1QTZ9</accession>